<dbReference type="PANTHER" id="PTHR41349:SF1">
    <property type="entry name" value="PROTEIN CBG08683"/>
    <property type="match status" value="1"/>
</dbReference>
<dbReference type="GO" id="GO:0004519">
    <property type="term" value="F:endonuclease activity"/>
    <property type="evidence" value="ECO:0007669"/>
    <property type="project" value="UniProtKB-KW"/>
</dbReference>
<dbReference type="SUPFAM" id="SSF49899">
    <property type="entry name" value="Concanavalin A-like lectins/glucanases"/>
    <property type="match status" value="1"/>
</dbReference>
<dbReference type="SUPFAM" id="SSF56219">
    <property type="entry name" value="DNase I-like"/>
    <property type="match status" value="1"/>
</dbReference>
<evidence type="ECO:0000259" key="2">
    <source>
        <dbReference type="Pfam" id="PF14873"/>
    </source>
</evidence>
<evidence type="ECO:0000313" key="3">
    <source>
        <dbReference type="EMBL" id="MCD2423720.1"/>
    </source>
</evidence>
<keyword evidence="3" id="KW-0540">Nuclease</keyword>
<dbReference type="InterPro" id="IPR005135">
    <property type="entry name" value="Endo/exonuclease/phosphatase"/>
</dbReference>
<feature type="domain" description="Endonuclease/exonuclease/phosphatase" evidence="1">
    <location>
        <begin position="405"/>
        <end position="661"/>
    </location>
</feature>
<comment type="caution">
    <text evidence="3">The sequence shown here is derived from an EMBL/GenBank/DDBJ whole genome shotgun (WGS) entry which is preliminary data.</text>
</comment>
<dbReference type="InterPro" id="IPR029456">
    <property type="entry name" value="Sialidase_N"/>
</dbReference>
<accession>A0ABS8PRK8</accession>
<gene>
    <name evidence="3" type="ORF">LQ567_13165</name>
</gene>
<dbReference type="Pfam" id="PF14873">
    <property type="entry name" value="BNR_assoc_N"/>
    <property type="match status" value="1"/>
</dbReference>
<dbReference type="InterPro" id="IPR036691">
    <property type="entry name" value="Endo/exonu/phosph_ase_sf"/>
</dbReference>
<dbReference type="Pfam" id="PF03372">
    <property type="entry name" value="Exo_endo_phos"/>
    <property type="match status" value="1"/>
</dbReference>
<dbReference type="RefSeq" id="WP_231004980.1">
    <property type="nucleotide sequence ID" value="NZ_JAJNEC010000005.1"/>
</dbReference>
<keyword evidence="3" id="KW-0378">Hydrolase</keyword>
<dbReference type="InterPro" id="IPR013320">
    <property type="entry name" value="ConA-like_dom_sf"/>
</dbReference>
<dbReference type="Gene3D" id="2.60.120.200">
    <property type="match status" value="1"/>
</dbReference>
<evidence type="ECO:0000259" key="1">
    <source>
        <dbReference type="Pfam" id="PF03372"/>
    </source>
</evidence>
<name>A0ABS8PRK8_9BACT</name>
<keyword evidence="3" id="KW-0255">Endonuclease</keyword>
<reference evidence="3 4" key="1">
    <citation type="submission" date="2021-11" db="EMBL/GenBank/DDBJ databases">
        <title>Genomic of Niabella pedocola.</title>
        <authorList>
            <person name="Wu T."/>
        </authorList>
    </citation>
    <scope>NUCLEOTIDE SEQUENCE [LARGE SCALE GENOMIC DNA]</scope>
    <source>
        <strain evidence="3 4">JCM 31011</strain>
    </source>
</reference>
<keyword evidence="4" id="KW-1185">Reference proteome</keyword>
<dbReference type="Pfam" id="PF13385">
    <property type="entry name" value="Laminin_G_3"/>
    <property type="match status" value="1"/>
</dbReference>
<protein>
    <submittedName>
        <fullName evidence="3">Endonuclease/exonuclease/phosphatase family protein</fullName>
    </submittedName>
</protein>
<dbReference type="EMBL" id="JAJNEC010000005">
    <property type="protein sequence ID" value="MCD2423720.1"/>
    <property type="molecule type" value="Genomic_DNA"/>
</dbReference>
<dbReference type="Gene3D" id="2.60.40.1290">
    <property type="match status" value="1"/>
</dbReference>
<dbReference type="Gene3D" id="3.60.10.10">
    <property type="entry name" value="Endonuclease/exonuclease/phosphatase"/>
    <property type="match status" value="1"/>
</dbReference>
<feature type="domain" description="Sialidase N-terminal" evidence="2">
    <location>
        <begin position="252"/>
        <end position="375"/>
    </location>
</feature>
<sequence length="673" mass="75097">MRYVLMIGVFFLFTTATVAQSIGNRVLHLDGTDNNVRTGMPIIKSPWTIEAWIKGNDTSWKETEVLFGGGEYSQLSTTDGLPLVIKNGRLHNPRAGLWSSRVLDDQWHHVALSCDGTTTCLYLDGVMTDRKPVAFAILPGALGVQETAATAFGGLMDEVRIWRTAVPLHTLNEWMYRPLAAAHPGFKALIGYYTFDDDIDDMVVNWVGKGDQAYHLRNGRIQYNGHAPLAYTVANDNPRFFRPEQQQLFNAVVVESEWDADAGTRGDQILKLRIAVTGSAKPLELDELTLSLSKVTALSDIDRIHLYYAGKTPSSKIREELFGNGKRPQRSIRFAGKPYRLTPGIHYFLVTADIAENAGAGHLLKMTVPSFRLNRRLQIPETGMAPISKSITESSNTAPDIVKVLQWNIWHGGVHVGDNGPDRVTRLIQATHADIVTMQEAYGSQQRIADSLGYYLSTPSSRDNLALFSRYPLTGIPTAFKTFNSNPAIIHLPGDRRLLVNACWLRYAYQPEYTSVYQEPGQDTRTWIAADSLLGLADARAVIQKDTKPYQNDTLPAIIGGDFNSCSHLDWTKAAATLHFGYGPIAFPVSRYMLQEGYKDSFREANPNEVVRPEGTWAVIYGHLQHCRIDFLYYKGRNIKTVASRIIKTAPEIDDVWPSDHAAVFTTFRLGAF</sequence>
<proteinExistence type="predicted"/>
<organism evidence="3 4">
    <name type="scientific">Niabella pedocola</name>
    <dbReference type="NCBI Taxonomy" id="1752077"/>
    <lineage>
        <taxon>Bacteria</taxon>
        <taxon>Pseudomonadati</taxon>
        <taxon>Bacteroidota</taxon>
        <taxon>Chitinophagia</taxon>
        <taxon>Chitinophagales</taxon>
        <taxon>Chitinophagaceae</taxon>
        <taxon>Niabella</taxon>
    </lineage>
</organism>
<dbReference type="PANTHER" id="PTHR41349">
    <property type="match status" value="1"/>
</dbReference>
<dbReference type="Proteomes" id="UP001199816">
    <property type="component" value="Unassembled WGS sequence"/>
</dbReference>
<evidence type="ECO:0000313" key="4">
    <source>
        <dbReference type="Proteomes" id="UP001199816"/>
    </source>
</evidence>